<evidence type="ECO:0000256" key="3">
    <source>
        <dbReference type="ARBA" id="ARBA00048132"/>
    </source>
</evidence>
<keyword evidence="6" id="KW-1185">Reference proteome</keyword>
<reference evidence="6" key="1">
    <citation type="journal article" date="2019" name="Int. J. Syst. Evol. Microbiol.">
        <title>The Global Catalogue of Microorganisms (GCM) 10K type strain sequencing project: providing services to taxonomists for standard genome sequencing and annotation.</title>
        <authorList>
            <consortium name="The Broad Institute Genomics Platform"/>
            <consortium name="The Broad Institute Genome Sequencing Center for Infectious Disease"/>
            <person name="Wu L."/>
            <person name="Ma J."/>
        </authorList>
    </citation>
    <scope>NUCLEOTIDE SEQUENCE [LARGE SCALE GENOMIC DNA]</scope>
    <source>
        <strain evidence="6">JCM 17933</strain>
    </source>
</reference>
<dbReference type="PRINTS" id="PR00368">
    <property type="entry name" value="FADPNR"/>
</dbReference>
<evidence type="ECO:0000259" key="4">
    <source>
        <dbReference type="Pfam" id="PF07992"/>
    </source>
</evidence>
<accession>A0ABP8R0D0</accession>
<evidence type="ECO:0000313" key="5">
    <source>
        <dbReference type="EMBL" id="GAA4514835.1"/>
    </source>
</evidence>
<dbReference type="PANTHER" id="PTHR48105">
    <property type="entry name" value="THIOREDOXIN REDUCTASE 1-RELATED-RELATED"/>
    <property type="match status" value="1"/>
</dbReference>
<evidence type="ECO:0000313" key="6">
    <source>
        <dbReference type="Proteomes" id="UP001500503"/>
    </source>
</evidence>
<feature type="domain" description="FAD/NAD(P)-binding" evidence="4">
    <location>
        <begin position="20"/>
        <end position="300"/>
    </location>
</feature>
<gene>
    <name evidence="5" type="ORF">GCM10023191_083920</name>
</gene>
<evidence type="ECO:0000256" key="1">
    <source>
        <dbReference type="ARBA" id="ARBA00022630"/>
    </source>
</evidence>
<dbReference type="Pfam" id="PF07992">
    <property type="entry name" value="Pyr_redox_2"/>
    <property type="match status" value="1"/>
</dbReference>
<dbReference type="InterPro" id="IPR036188">
    <property type="entry name" value="FAD/NAD-bd_sf"/>
</dbReference>
<keyword evidence="1" id="KW-0285">Flavoprotein</keyword>
<evidence type="ECO:0000256" key="2">
    <source>
        <dbReference type="ARBA" id="ARBA00023002"/>
    </source>
</evidence>
<comment type="catalytic activity">
    <reaction evidence="3">
        <text>[thioredoxin]-dithiol + NADP(+) = [thioredoxin]-disulfide + NADPH + H(+)</text>
        <dbReference type="Rhea" id="RHEA:20345"/>
        <dbReference type="Rhea" id="RHEA-COMP:10698"/>
        <dbReference type="Rhea" id="RHEA-COMP:10700"/>
        <dbReference type="ChEBI" id="CHEBI:15378"/>
        <dbReference type="ChEBI" id="CHEBI:29950"/>
        <dbReference type="ChEBI" id="CHEBI:50058"/>
        <dbReference type="ChEBI" id="CHEBI:57783"/>
        <dbReference type="ChEBI" id="CHEBI:58349"/>
        <dbReference type="EC" id="1.8.1.9"/>
    </reaction>
</comment>
<keyword evidence="2" id="KW-0560">Oxidoreductase</keyword>
<dbReference type="RefSeq" id="WP_345473685.1">
    <property type="nucleotide sequence ID" value="NZ_BAABHF010000049.1"/>
</dbReference>
<comment type="caution">
    <text evidence="5">The sequence shown here is derived from an EMBL/GenBank/DDBJ whole genome shotgun (WGS) entry which is preliminary data.</text>
</comment>
<dbReference type="PRINTS" id="PR00469">
    <property type="entry name" value="PNDRDTASEII"/>
</dbReference>
<organism evidence="5 6">
    <name type="scientific">Actinoallomurus oryzae</name>
    <dbReference type="NCBI Taxonomy" id="502180"/>
    <lineage>
        <taxon>Bacteria</taxon>
        <taxon>Bacillati</taxon>
        <taxon>Actinomycetota</taxon>
        <taxon>Actinomycetes</taxon>
        <taxon>Streptosporangiales</taxon>
        <taxon>Thermomonosporaceae</taxon>
        <taxon>Actinoallomurus</taxon>
    </lineage>
</organism>
<name>A0ABP8R0D0_9ACTN</name>
<dbReference type="InterPro" id="IPR050097">
    <property type="entry name" value="Ferredoxin-NADP_redctase_2"/>
</dbReference>
<dbReference type="EMBL" id="BAABHF010000049">
    <property type="protein sequence ID" value="GAA4514835.1"/>
    <property type="molecule type" value="Genomic_DNA"/>
</dbReference>
<dbReference type="SUPFAM" id="SSF51905">
    <property type="entry name" value="FAD/NAD(P)-binding domain"/>
    <property type="match status" value="1"/>
</dbReference>
<dbReference type="Gene3D" id="3.50.50.60">
    <property type="entry name" value="FAD/NAD(P)-binding domain"/>
    <property type="match status" value="2"/>
</dbReference>
<dbReference type="InterPro" id="IPR023753">
    <property type="entry name" value="FAD/NAD-binding_dom"/>
</dbReference>
<proteinExistence type="predicted"/>
<sequence length="326" mass="34011">MTNIQEASPRRAALGGQEEYDVLVVGGGLSGLGAALTLVRARRSVLVVDAGHPRNAPAAHAHGYLTRDGVPPLDLLKIGRSEVRGYGGTIIEGEVTSLERPADGGFQVALSDGTGYRARRVLVTTGLADELPDIPGLRDRWGRDVVHCPYCFGWEVRDRPLAVLATGPVAAMQALMWRQWSDDVILLQHTAPEPTSEQREQLTARGISVVEGEVVGIEVKDDGITGVRLGSGEIIPRGVVVVGPWFAARHGLLDGLGVTVVEHPAGIGEQVKAEPTGLAAPGVYVAGNVTDVTAGVMQSAASGVTAAAAINADLTTEDTARAVAHS</sequence>
<protein>
    <submittedName>
        <fullName evidence="5">NAD(P)/FAD-dependent oxidoreductase</fullName>
    </submittedName>
</protein>
<dbReference type="Proteomes" id="UP001500503">
    <property type="component" value="Unassembled WGS sequence"/>
</dbReference>